<feature type="compositionally biased region" description="Basic and acidic residues" evidence="1">
    <location>
        <begin position="293"/>
        <end position="316"/>
    </location>
</feature>
<dbReference type="Proteomes" id="UP001642464">
    <property type="component" value="Unassembled WGS sequence"/>
</dbReference>
<sequence length="1375" mass="154168">MASNLESAVDLLSRNGVTSFGSLAFITAYRPGQADEGPLLTALRTVLGRDPTNPELIILRRLFFEPCTLSISELTQRTQRDDATEPTRMPVAERNARIAEQKKRLVGIYFSPETEPSHKLVDLVVQMGVDQNLEWLPWEKLTNRASEITHSQKDFKLSFDSQGALKVAQKFADPEASVTGDMNVRQALNRRARAFDPAKICGFVKMEEWRERIFELLSRDPAPNAMPITLHQIKEADKALFRKLAEKTRGKLTIQPDGTKPMESVFDECMNHAEVQFCMIPMVKVQTVWQAPKDPKGRGKGKDKDGKGKVRNEFWKDQPPLSLPPGCSQMTPENKPICNLFNRGKCTFAKEGKRCRRPSVLIFRSSRGPLLLAWRLGPLDAADCLVETLTSIRPQAIHVALPCGTGSRAREKPIAKHLKAQGAPEPRPLRTQSFPLGLSHLTEREQVKVTSANILAQFVVKLLRLSIDFAAIFSIENPRNSWMWLVLGHFVQASRCHRLQRVWDSMRNVEFSKCAHGGDRPKLTLFKATHECLNSLAKPCPGDHAHKPYTLYRAQGSWTFDTAVESEYPLLLCQRFVALLKHVLEPRFQFTPDPPFPSAHRQNRKHASLVPEYHHLTHVEPSSGAYKLLPPLRTGDCHGEEECWEENALQGGDKSCTFGVYHTPKQFIHRALAVKHPFDEKFAVEDITRKNLFELLTRGLSVVANQRLEFARKVAGLSKELACEEARFHASLPAHAQEVLKGKRLLLFKHMLKESGCPDLNVFDLMQGVDLVGVAERSPFFGTKIVPASTTPHFALLTNKWQRKQIEARNIHEHDPELAKTLRETTLSEVEQGFLQGPFFQLDEVREVLGTRDVVCSRRFAIVQGDKPGIIDDPKESGVNKAFTAVDQLSLHDIDYVTSLCHFVTTVVRHALDRPDRAVVIPLRDGATLTGHLRRDFDRPMRWKARCVDLSKAYKQIPVSKASRPFSVLMVHHHETGKPVYFVSRSLPFGASSSVFGFNRVSRSLWHIASLGCKILGGVFFDDFPIVEPEPMCALATRSFEGLLKALGWRYADDPKKFHPFEETFDVLGARINVGGLHGNSLITQNKPGRLAKIDALLKEVQEEDQISRRQAQVIHGNLNFALSFVLGYTLKVPARAFAALSTESCKPHKRQVASLCDWARSVLSVLSPREVRPGGRLEPVLVFTDAAYEDDVATWGIVLLDPVSGVRTALGGKIPTSLVSLWRELGSQQVITLAEAFAVLLARVELRQCIKDRRVIFFVDNEGARYSLIKGSSPTLALLQIVQLFHACAEHDRCIPWIERVPSSSNVADFPSRDKTDVALEIIDGLPWPFSCDVEAVASLCQDFNSLPGLLKNLSFDFEVAFFSPSAHDDITGE</sequence>
<accession>A0ABP0RJE2</accession>
<reference evidence="2 3" key="1">
    <citation type="submission" date="2024-02" db="EMBL/GenBank/DDBJ databases">
        <authorList>
            <person name="Chen Y."/>
            <person name="Shah S."/>
            <person name="Dougan E. K."/>
            <person name="Thang M."/>
            <person name="Chan C."/>
        </authorList>
    </citation>
    <scope>NUCLEOTIDE SEQUENCE [LARGE SCALE GENOMIC DNA]</scope>
</reference>
<proteinExistence type="predicted"/>
<dbReference type="EMBL" id="CAXAMM010041684">
    <property type="protein sequence ID" value="CAK9100710.1"/>
    <property type="molecule type" value="Genomic_DNA"/>
</dbReference>
<keyword evidence="3" id="KW-1185">Reference proteome</keyword>
<evidence type="ECO:0000313" key="2">
    <source>
        <dbReference type="EMBL" id="CAK9100710.1"/>
    </source>
</evidence>
<dbReference type="InterPro" id="IPR052055">
    <property type="entry name" value="Hepadnavirus_pol/RT"/>
</dbReference>
<dbReference type="InterPro" id="IPR043502">
    <property type="entry name" value="DNA/RNA_pol_sf"/>
</dbReference>
<evidence type="ECO:0000313" key="3">
    <source>
        <dbReference type="Proteomes" id="UP001642464"/>
    </source>
</evidence>
<comment type="caution">
    <text evidence="2">The sequence shown here is derived from an EMBL/GenBank/DDBJ whole genome shotgun (WGS) entry which is preliminary data.</text>
</comment>
<dbReference type="PANTHER" id="PTHR33050:SF7">
    <property type="entry name" value="RIBONUCLEASE H"/>
    <property type="match status" value="1"/>
</dbReference>
<dbReference type="PANTHER" id="PTHR33050">
    <property type="entry name" value="REVERSE TRANSCRIPTASE DOMAIN-CONTAINING PROTEIN"/>
    <property type="match status" value="1"/>
</dbReference>
<organism evidence="2 3">
    <name type="scientific">Durusdinium trenchii</name>
    <dbReference type="NCBI Taxonomy" id="1381693"/>
    <lineage>
        <taxon>Eukaryota</taxon>
        <taxon>Sar</taxon>
        <taxon>Alveolata</taxon>
        <taxon>Dinophyceae</taxon>
        <taxon>Suessiales</taxon>
        <taxon>Symbiodiniaceae</taxon>
        <taxon>Durusdinium</taxon>
    </lineage>
</organism>
<dbReference type="SUPFAM" id="SSF56672">
    <property type="entry name" value="DNA/RNA polymerases"/>
    <property type="match status" value="1"/>
</dbReference>
<name>A0ABP0RJE2_9DINO</name>
<gene>
    <name evidence="2" type="ORF">SCF082_LOCUS47111</name>
</gene>
<protein>
    <submittedName>
        <fullName evidence="2">Mitochondrial</fullName>
    </submittedName>
</protein>
<evidence type="ECO:0000256" key="1">
    <source>
        <dbReference type="SAM" id="MobiDB-lite"/>
    </source>
</evidence>
<feature type="region of interest" description="Disordered" evidence="1">
    <location>
        <begin position="289"/>
        <end position="328"/>
    </location>
</feature>